<dbReference type="Pfam" id="PF08517">
    <property type="entry name" value="AXH"/>
    <property type="match status" value="1"/>
</dbReference>
<gene>
    <name evidence="4" type="ORF">OO013_16565</name>
</gene>
<dbReference type="RefSeq" id="WP_266058085.1">
    <property type="nucleotide sequence ID" value="NZ_JAPFQN010000010.1"/>
</dbReference>
<feature type="domain" description="AXH" evidence="3">
    <location>
        <begin position="250"/>
        <end position="359"/>
    </location>
</feature>
<dbReference type="SMART" id="SM00306">
    <property type="entry name" value="HintN"/>
    <property type="match status" value="1"/>
</dbReference>
<comment type="caution">
    <text evidence="4">The sequence shown here is derived from an EMBL/GenBank/DDBJ whole genome shotgun (WGS) entry which is preliminary data.</text>
</comment>
<dbReference type="InterPro" id="IPR003652">
    <property type="entry name" value="Ataxin_AXH_dom"/>
</dbReference>
<keyword evidence="1" id="KW-0732">Signal</keyword>
<dbReference type="NCBIfam" id="TIGR01445">
    <property type="entry name" value="intein_Nterm"/>
    <property type="match status" value="1"/>
</dbReference>
<dbReference type="Gene3D" id="2.170.16.10">
    <property type="entry name" value="Hedgehog/Intein (Hint) domain"/>
    <property type="match status" value="1"/>
</dbReference>
<dbReference type="InterPro" id="IPR003587">
    <property type="entry name" value="Hint_dom_N"/>
</dbReference>
<dbReference type="InterPro" id="IPR057561">
    <property type="entry name" value="NADase_transloc"/>
</dbReference>
<feature type="signal peptide" evidence="1">
    <location>
        <begin position="1"/>
        <end position="18"/>
    </location>
</feature>
<dbReference type="PROSITE" id="PS50817">
    <property type="entry name" value="INTEIN_N_TER"/>
    <property type="match status" value="1"/>
</dbReference>
<evidence type="ECO:0008006" key="6">
    <source>
        <dbReference type="Google" id="ProtNLM"/>
    </source>
</evidence>
<dbReference type="SUPFAM" id="SSF51294">
    <property type="entry name" value="Hedgehog/intein (Hint) domain"/>
    <property type="match status" value="1"/>
</dbReference>
<proteinExistence type="predicted"/>
<protein>
    <recommendedName>
        <fullName evidence="6">AXH domain-containing protein</fullName>
    </recommendedName>
</protein>
<evidence type="ECO:0000313" key="4">
    <source>
        <dbReference type="EMBL" id="MCX2745495.1"/>
    </source>
</evidence>
<accession>A0ABT3RWG0</accession>
<feature type="domain" description="Hint" evidence="2">
    <location>
        <begin position="249"/>
        <end position="359"/>
    </location>
</feature>
<dbReference type="InterPro" id="IPR036844">
    <property type="entry name" value="Hint_dom_sf"/>
</dbReference>
<evidence type="ECO:0000259" key="2">
    <source>
        <dbReference type="SMART" id="SM00306"/>
    </source>
</evidence>
<dbReference type="SMART" id="SM00536">
    <property type="entry name" value="AXH"/>
    <property type="match status" value="1"/>
</dbReference>
<dbReference type="InterPro" id="IPR006141">
    <property type="entry name" value="Intein_N"/>
</dbReference>
<sequence length="407" mass="46132">MKLNFLIALIFLSQFAFSQVRELDPSSVELLEFSVEDEKAFNDNYNAYLKISKKLSNGIDYESLSQEEKDVLDKIDETIESYWDIEGMACSWYCGGGPKKVTASSYLKSQGDNSYEPQNAHDLNFKYAWVEGAPGNGIGEYLTYTFAAKAPRITEIKVVNGYVKSQSAWINNSRVKKLKVYLNNQPFAILNLRDIRGIQTFEFDPIGNGWDVPDSTPDWELKFEIADVYKGEKYDDVVISEIFFDGIDVHCFARDTKIQMADNSIKNIQDLKVGDLVAQMNLETRDVTSARIEKLENVIHHRMITYQFESGLKITATLDHPFMIQNKGWASFLPSQSSQYKGFENIKTIVPGDLFITPDGFERLISLKFEQGEQETYTISKLSTGNNFIANGLVVGVEELNGDSNNQ</sequence>
<evidence type="ECO:0000259" key="3">
    <source>
        <dbReference type="SMART" id="SM00536"/>
    </source>
</evidence>
<name>A0ABT3RWG0_9BACT</name>
<dbReference type="EMBL" id="JAPFQN010000010">
    <property type="protein sequence ID" value="MCX2745495.1"/>
    <property type="molecule type" value="Genomic_DNA"/>
</dbReference>
<evidence type="ECO:0000313" key="5">
    <source>
        <dbReference type="Proteomes" id="UP001209885"/>
    </source>
</evidence>
<reference evidence="4 5" key="1">
    <citation type="submission" date="2022-11" db="EMBL/GenBank/DDBJ databases">
        <title>The characterization of three novel Bacteroidetes species and genomic analysis of their roles in tidal elemental geochemical cycles.</title>
        <authorList>
            <person name="Ma K."/>
        </authorList>
    </citation>
    <scope>NUCLEOTIDE SEQUENCE [LARGE SCALE GENOMIC DNA]</scope>
    <source>
        <strain evidence="4 5">M17</strain>
    </source>
</reference>
<feature type="chain" id="PRO_5046468311" description="AXH domain-containing protein" evidence="1">
    <location>
        <begin position="19"/>
        <end position="407"/>
    </location>
</feature>
<dbReference type="CDD" id="cd00081">
    <property type="entry name" value="Hint"/>
    <property type="match status" value="1"/>
</dbReference>
<evidence type="ECO:0000256" key="1">
    <source>
        <dbReference type="SAM" id="SignalP"/>
    </source>
</evidence>
<organism evidence="4 5">
    <name type="scientific">Mangrovivirga halotolerans</name>
    <dbReference type="NCBI Taxonomy" id="2993936"/>
    <lineage>
        <taxon>Bacteria</taxon>
        <taxon>Pseudomonadati</taxon>
        <taxon>Bacteroidota</taxon>
        <taxon>Cytophagia</taxon>
        <taxon>Cytophagales</taxon>
        <taxon>Mangrovivirgaceae</taxon>
        <taxon>Mangrovivirga</taxon>
    </lineage>
</organism>
<dbReference type="Proteomes" id="UP001209885">
    <property type="component" value="Unassembled WGS sequence"/>
</dbReference>
<dbReference type="Pfam" id="PF25302">
    <property type="entry name" value="NADase_transloc"/>
    <property type="match status" value="1"/>
</dbReference>
<dbReference type="NCBIfam" id="NF047619">
    <property type="entry name" value="NADase_discoid"/>
    <property type="match status" value="1"/>
</dbReference>
<keyword evidence="5" id="KW-1185">Reference proteome</keyword>